<sequence>MTSDTANPINTLTTSSSTSSASQPTTFVGRLWDIYLAWPLPRKFAWQLGGAMIMLALIEILAIIGLWQSGVDHGVIWTGLLAVLGIIAESTGWLALRANRQYIVEPIVNQITALHHVADGDLQAARTVPTGRDEVRTLYEAGDTLVRRLRRVLFRVYYTGSALVRQAEASSDSVHHVENTMTRIAQLVRRLEQAAVEDGHALKTVAQSVEDLGAAAEQIALAAGKQAQDAHHANNAMTSLSRTITSMGQAQQDGERAAADTKTRIAGAVTAVKTALDQVAALPSAMAQANAESQALVQRVQELGPVVTTIQDIARQTHMLALNAAIEAARAGDAGQGFAVVADSVGALAQQSLAAAETTGTTLMSVRKAIEALAQETNRTAQNALAGQETLSAAQDAVSAIPEALNVLDTALSHVADQVAQATQMAATATQVVTNTAAAVEEYAASVEEMTATIQGLRTTTHDLAATAAGNIQLTAQVPQELQAIGQEMDVSVGTVAVMTDSVHDLQNLLADWRLAVPTPTYQSYTDGLRTLLRAWSQKIGAALETEVEPDELQFVYHPVTPNDLRDLFDPGPVTVFEPPRYTCGWDRRVDRLLGRWMEEATSEAQRAFPGVMRVAMGDVNGLVLAEPKAFAGDLIGDPAHDGKNLVKRILFQSRDLMKLLRFAGLTDPMLDQAQLTRAQVMQHMLPPDSEPFDALAYRRVTGDLMLDVAVPVFVHGVYIGAIIGGGQAIELVKS</sequence>
<dbReference type="GO" id="GO:0016020">
    <property type="term" value="C:membrane"/>
    <property type="evidence" value="ECO:0007669"/>
    <property type="project" value="InterPro"/>
</dbReference>
<dbReference type="GO" id="GO:0007165">
    <property type="term" value="P:signal transduction"/>
    <property type="evidence" value="ECO:0007669"/>
    <property type="project" value="UniProtKB-KW"/>
</dbReference>
<name>A0A2T2XBX4_9FIRM</name>
<dbReference type="PROSITE" id="PS50111">
    <property type="entry name" value="CHEMOTAXIS_TRANSDUC_2"/>
    <property type="match status" value="1"/>
</dbReference>
<accession>A0A2T2XBX4</accession>
<dbReference type="EMBL" id="PXYW01000058">
    <property type="protein sequence ID" value="PSR31957.1"/>
    <property type="molecule type" value="Genomic_DNA"/>
</dbReference>
<dbReference type="Gene3D" id="1.10.287.950">
    <property type="entry name" value="Methyl-accepting chemotaxis protein"/>
    <property type="match status" value="1"/>
</dbReference>
<proteinExistence type="inferred from homology"/>
<keyword evidence="1 3" id="KW-0807">Transducer</keyword>
<organism evidence="8 9">
    <name type="scientific">Sulfobacillus benefaciens</name>
    <dbReference type="NCBI Taxonomy" id="453960"/>
    <lineage>
        <taxon>Bacteria</taxon>
        <taxon>Bacillati</taxon>
        <taxon>Bacillota</taxon>
        <taxon>Clostridia</taxon>
        <taxon>Eubacteriales</taxon>
        <taxon>Clostridiales Family XVII. Incertae Sedis</taxon>
        <taxon>Sulfobacillus</taxon>
    </lineage>
</organism>
<keyword evidence="5" id="KW-0812">Transmembrane</keyword>
<feature type="domain" description="HAMP" evidence="7">
    <location>
        <begin position="101"/>
        <end position="154"/>
    </location>
</feature>
<dbReference type="PANTHER" id="PTHR32089">
    <property type="entry name" value="METHYL-ACCEPTING CHEMOTAXIS PROTEIN MCPB"/>
    <property type="match status" value="1"/>
</dbReference>
<dbReference type="AlphaFoldDB" id="A0A2T2XBX4"/>
<comment type="caution">
    <text evidence="8">The sequence shown here is derived from an EMBL/GenBank/DDBJ whole genome shotgun (WGS) entry which is preliminary data.</text>
</comment>
<keyword evidence="5" id="KW-0472">Membrane</keyword>
<dbReference type="InterPro" id="IPR003660">
    <property type="entry name" value="HAMP_dom"/>
</dbReference>
<feature type="transmembrane region" description="Helical" evidence="5">
    <location>
        <begin position="74"/>
        <end position="96"/>
    </location>
</feature>
<dbReference type="SUPFAM" id="SSF58104">
    <property type="entry name" value="Methyl-accepting chemotaxis protein (MCP) signaling domain"/>
    <property type="match status" value="1"/>
</dbReference>
<feature type="compositionally biased region" description="Low complexity" evidence="4">
    <location>
        <begin position="11"/>
        <end position="23"/>
    </location>
</feature>
<feature type="domain" description="Methyl-accepting transducer" evidence="6">
    <location>
        <begin position="201"/>
        <end position="441"/>
    </location>
</feature>
<evidence type="ECO:0000256" key="4">
    <source>
        <dbReference type="SAM" id="MobiDB-lite"/>
    </source>
</evidence>
<dbReference type="SMART" id="SM00283">
    <property type="entry name" value="MA"/>
    <property type="match status" value="1"/>
</dbReference>
<dbReference type="InterPro" id="IPR004089">
    <property type="entry name" value="MCPsignal_dom"/>
</dbReference>
<evidence type="ECO:0000259" key="6">
    <source>
        <dbReference type="PROSITE" id="PS50111"/>
    </source>
</evidence>
<evidence type="ECO:0000313" key="8">
    <source>
        <dbReference type="EMBL" id="PSR31957.1"/>
    </source>
</evidence>
<evidence type="ECO:0000313" key="9">
    <source>
        <dbReference type="Proteomes" id="UP000242972"/>
    </source>
</evidence>
<evidence type="ECO:0000259" key="7">
    <source>
        <dbReference type="PROSITE" id="PS50885"/>
    </source>
</evidence>
<feature type="compositionally biased region" description="Polar residues" evidence="4">
    <location>
        <begin position="1"/>
        <end position="10"/>
    </location>
</feature>
<dbReference type="PANTHER" id="PTHR32089:SF112">
    <property type="entry name" value="LYSOZYME-LIKE PROTEIN-RELATED"/>
    <property type="match status" value="1"/>
</dbReference>
<dbReference type="PROSITE" id="PS50885">
    <property type="entry name" value="HAMP"/>
    <property type="match status" value="1"/>
</dbReference>
<feature type="transmembrane region" description="Helical" evidence="5">
    <location>
        <begin position="44"/>
        <end position="67"/>
    </location>
</feature>
<gene>
    <name evidence="8" type="ORF">C7B46_16425</name>
</gene>
<comment type="similarity">
    <text evidence="2">Belongs to the methyl-accepting chemotaxis (MCP) protein family.</text>
</comment>
<protein>
    <submittedName>
        <fullName evidence="8">Chemotaxis protein</fullName>
    </submittedName>
</protein>
<dbReference type="Pfam" id="PF00015">
    <property type="entry name" value="MCPsignal"/>
    <property type="match status" value="1"/>
</dbReference>
<reference evidence="8 9" key="1">
    <citation type="journal article" date="2014" name="BMC Genomics">
        <title>Comparison of environmental and isolate Sulfobacillus genomes reveals diverse carbon, sulfur, nitrogen, and hydrogen metabolisms.</title>
        <authorList>
            <person name="Justice N.B."/>
            <person name="Norman A."/>
            <person name="Brown C.T."/>
            <person name="Singh A."/>
            <person name="Thomas B.C."/>
            <person name="Banfield J.F."/>
        </authorList>
    </citation>
    <scope>NUCLEOTIDE SEQUENCE [LARGE SCALE GENOMIC DNA]</scope>
    <source>
        <strain evidence="8">AMDSBA4</strain>
    </source>
</reference>
<keyword evidence="5" id="KW-1133">Transmembrane helix</keyword>
<feature type="region of interest" description="Disordered" evidence="4">
    <location>
        <begin position="1"/>
        <end position="23"/>
    </location>
</feature>
<evidence type="ECO:0000256" key="2">
    <source>
        <dbReference type="ARBA" id="ARBA00029447"/>
    </source>
</evidence>
<evidence type="ECO:0000256" key="3">
    <source>
        <dbReference type="PROSITE-ProRule" id="PRU00284"/>
    </source>
</evidence>
<evidence type="ECO:0000256" key="5">
    <source>
        <dbReference type="SAM" id="Phobius"/>
    </source>
</evidence>
<evidence type="ECO:0000256" key="1">
    <source>
        <dbReference type="ARBA" id="ARBA00023224"/>
    </source>
</evidence>
<dbReference type="Proteomes" id="UP000242972">
    <property type="component" value="Unassembled WGS sequence"/>
</dbReference>